<evidence type="ECO:0000256" key="4">
    <source>
        <dbReference type="ARBA" id="ARBA00022692"/>
    </source>
</evidence>
<keyword evidence="6 7" id="KW-0472">Membrane</keyword>
<evidence type="ECO:0000313" key="9">
    <source>
        <dbReference type="EMBL" id="KAF2025691.1"/>
    </source>
</evidence>
<keyword evidence="10" id="KW-1185">Reference proteome</keyword>
<keyword evidence="4 7" id="KW-0812">Transmembrane</keyword>
<dbReference type="PROSITE" id="PS00217">
    <property type="entry name" value="SUGAR_TRANSPORT_2"/>
    <property type="match status" value="1"/>
</dbReference>
<dbReference type="GO" id="GO:0005351">
    <property type="term" value="F:carbohydrate:proton symporter activity"/>
    <property type="evidence" value="ECO:0007669"/>
    <property type="project" value="TreeGrafter"/>
</dbReference>
<organism evidence="9 10">
    <name type="scientific">Setomelanomma holmii</name>
    <dbReference type="NCBI Taxonomy" id="210430"/>
    <lineage>
        <taxon>Eukaryota</taxon>
        <taxon>Fungi</taxon>
        <taxon>Dikarya</taxon>
        <taxon>Ascomycota</taxon>
        <taxon>Pezizomycotina</taxon>
        <taxon>Dothideomycetes</taxon>
        <taxon>Pleosporomycetidae</taxon>
        <taxon>Pleosporales</taxon>
        <taxon>Pleosporineae</taxon>
        <taxon>Phaeosphaeriaceae</taxon>
        <taxon>Setomelanomma</taxon>
    </lineage>
</organism>
<evidence type="ECO:0000256" key="7">
    <source>
        <dbReference type="SAM" id="Phobius"/>
    </source>
</evidence>
<dbReference type="SUPFAM" id="SSF103473">
    <property type="entry name" value="MFS general substrate transporter"/>
    <property type="match status" value="1"/>
</dbReference>
<protein>
    <submittedName>
        <fullName evidence="9">General substrate transporter</fullName>
    </submittedName>
</protein>
<evidence type="ECO:0000256" key="1">
    <source>
        <dbReference type="ARBA" id="ARBA00004141"/>
    </source>
</evidence>
<feature type="transmembrane region" description="Helical" evidence="7">
    <location>
        <begin position="320"/>
        <end position="344"/>
    </location>
</feature>
<keyword evidence="5 7" id="KW-1133">Transmembrane helix</keyword>
<feature type="domain" description="Major facilitator superfamily (MFS) profile" evidence="8">
    <location>
        <begin position="1"/>
        <end position="411"/>
    </location>
</feature>
<dbReference type="EMBL" id="ML978259">
    <property type="protein sequence ID" value="KAF2025691.1"/>
    <property type="molecule type" value="Genomic_DNA"/>
</dbReference>
<evidence type="ECO:0000256" key="2">
    <source>
        <dbReference type="ARBA" id="ARBA00010992"/>
    </source>
</evidence>
<accession>A0A9P4H0P8</accession>
<dbReference type="PANTHER" id="PTHR48022:SF31">
    <property type="entry name" value="HEXOSE TRANSPORTER"/>
    <property type="match status" value="1"/>
</dbReference>
<feature type="transmembrane region" description="Helical" evidence="7">
    <location>
        <begin position="92"/>
        <end position="113"/>
    </location>
</feature>
<sequence>MLSAVDSVLVGYDSSLMGSFNVMPSYINYFTLTTATKSFNTAVSYVGGAAISFISGPWTDWRGRREAVFFSALITLVGGVIQGSAQNIGMFLAGRLVIGFGMGLAQTSTPILLAETVPVQWRGFAMGLYYACWGVGTLLAIVPSVWCFIVLLFVPESPRWLISRGRHDEAREVLALTNASGDIHSPVVTVQFKEIEDTIRFEREREASPLKALLHPSNRKRMLIVATFPIMVMLPGTNIVQFYFGDMMSSAGITNPTTQLQINIILTSFTLVVALVASWFADKVGRKKLCAGSLSGGVVSLFVLAGLTAVYGTSGNRSGIYGTIAMIFVYNATYAWGITPLTVLYPPEVLSFDIRAVGMGIYTLVTKLCGLFVAMVIPFGMEAIGWKVYIINGSVDILMVLFVLLVWVETRGLMLEEVDRVFDGMKHSDVPDLEAVEGAKDIEILDGTSVTQQQVEAGTRKDS</sequence>
<dbReference type="AlphaFoldDB" id="A0A9P4H0P8"/>
<dbReference type="PROSITE" id="PS50850">
    <property type="entry name" value="MFS"/>
    <property type="match status" value="1"/>
</dbReference>
<dbReference type="InterPro" id="IPR020846">
    <property type="entry name" value="MFS_dom"/>
</dbReference>
<dbReference type="InterPro" id="IPR003663">
    <property type="entry name" value="Sugar/inositol_transpt"/>
</dbReference>
<feature type="transmembrane region" description="Helical" evidence="7">
    <location>
        <begin position="264"/>
        <end position="281"/>
    </location>
</feature>
<evidence type="ECO:0000313" key="10">
    <source>
        <dbReference type="Proteomes" id="UP000799777"/>
    </source>
</evidence>
<evidence type="ECO:0000256" key="5">
    <source>
        <dbReference type="ARBA" id="ARBA00022989"/>
    </source>
</evidence>
<comment type="similarity">
    <text evidence="2">Belongs to the major facilitator superfamily. Sugar transporter (TC 2.A.1.1) family.</text>
</comment>
<dbReference type="InterPro" id="IPR005829">
    <property type="entry name" value="Sugar_transporter_CS"/>
</dbReference>
<feature type="transmembrane region" description="Helical" evidence="7">
    <location>
        <begin position="67"/>
        <end position="85"/>
    </location>
</feature>
<comment type="caution">
    <text evidence="9">The sequence shown here is derived from an EMBL/GenBank/DDBJ whole genome shotgun (WGS) entry which is preliminary data.</text>
</comment>
<feature type="transmembrane region" description="Helical" evidence="7">
    <location>
        <begin position="389"/>
        <end position="408"/>
    </location>
</feature>
<evidence type="ECO:0000256" key="6">
    <source>
        <dbReference type="ARBA" id="ARBA00023136"/>
    </source>
</evidence>
<reference evidence="9" key="1">
    <citation type="journal article" date="2020" name="Stud. Mycol.">
        <title>101 Dothideomycetes genomes: a test case for predicting lifestyles and emergence of pathogens.</title>
        <authorList>
            <person name="Haridas S."/>
            <person name="Albert R."/>
            <person name="Binder M."/>
            <person name="Bloem J."/>
            <person name="Labutti K."/>
            <person name="Salamov A."/>
            <person name="Andreopoulos B."/>
            <person name="Baker S."/>
            <person name="Barry K."/>
            <person name="Bills G."/>
            <person name="Bluhm B."/>
            <person name="Cannon C."/>
            <person name="Castanera R."/>
            <person name="Culley D."/>
            <person name="Daum C."/>
            <person name="Ezra D."/>
            <person name="Gonzalez J."/>
            <person name="Henrissat B."/>
            <person name="Kuo A."/>
            <person name="Liang C."/>
            <person name="Lipzen A."/>
            <person name="Lutzoni F."/>
            <person name="Magnuson J."/>
            <person name="Mondo S."/>
            <person name="Nolan M."/>
            <person name="Ohm R."/>
            <person name="Pangilinan J."/>
            <person name="Park H.-J."/>
            <person name="Ramirez L."/>
            <person name="Alfaro M."/>
            <person name="Sun H."/>
            <person name="Tritt A."/>
            <person name="Yoshinaga Y."/>
            <person name="Zwiers L.-H."/>
            <person name="Turgeon B."/>
            <person name="Goodwin S."/>
            <person name="Spatafora J."/>
            <person name="Crous P."/>
            <person name="Grigoriev I."/>
        </authorList>
    </citation>
    <scope>NUCLEOTIDE SEQUENCE</scope>
    <source>
        <strain evidence="9">CBS 110217</strain>
    </source>
</reference>
<dbReference type="GO" id="GO:0016020">
    <property type="term" value="C:membrane"/>
    <property type="evidence" value="ECO:0007669"/>
    <property type="project" value="UniProtKB-SubCell"/>
</dbReference>
<feature type="transmembrane region" description="Helical" evidence="7">
    <location>
        <begin position="128"/>
        <end position="154"/>
    </location>
</feature>
<keyword evidence="3" id="KW-0813">Transport</keyword>
<dbReference type="InterPro" id="IPR005828">
    <property type="entry name" value="MFS_sugar_transport-like"/>
</dbReference>
<comment type="subcellular location">
    <subcellularLocation>
        <location evidence="1">Membrane</location>
        <topology evidence="1">Multi-pass membrane protein</topology>
    </subcellularLocation>
</comment>
<dbReference type="InterPro" id="IPR050360">
    <property type="entry name" value="MFS_Sugar_Transporters"/>
</dbReference>
<dbReference type="Gene3D" id="1.20.1250.20">
    <property type="entry name" value="MFS general substrate transporter like domains"/>
    <property type="match status" value="1"/>
</dbReference>
<gene>
    <name evidence="9" type="ORF">EK21DRAFT_103743</name>
</gene>
<dbReference type="Pfam" id="PF00083">
    <property type="entry name" value="Sugar_tr"/>
    <property type="match status" value="1"/>
</dbReference>
<feature type="transmembrane region" description="Helical" evidence="7">
    <location>
        <begin position="356"/>
        <end position="377"/>
    </location>
</feature>
<evidence type="ECO:0000256" key="3">
    <source>
        <dbReference type="ARBA" id="ARBA00022448"/>
    </source>
</evidence>
<dbReference type="PROSITE" id="PS00216">
    <property type="entry name" value="SUGAR_TRANSPORT_1"/>
    <property type="match status" value="1"/>
</dbReference>
<dbReference type="Proteomes" id="UP000799777">
    <property type="component" value="Unassembled WGS sequence"/>
</dbReference>
<evidence type="ECO:0000259" key="8">
    <source>
        <dbReference type="PROSITE" id="PS50850"/>
    </source>
</evidence>
<dbReference type="InterPro" id="IPR036259">
    <property type="entry name" value="MFS_trans_sf"/>
</dbReference>
<feature type="transmembrane region" description="Helical" evidence="7">
    <location>
        <begin position="223"/>
        <end position="244"/>
    </location>
</feature>
<dbReference type="OrthoDB" id="6133115at2759"/>
<name>A0A9P4H0P8_9PLEO</name>
<dbReference type="PRINTS" id="PR00171">
    <property type="entry name" value="SUGRTRNSPORT"/>
</dbReference>
<dbReference type="PANTHER" id="PTHR48022">
    <property type="entry name" value="PLASTIDIC GLUCOSE TRANSPORTER 4"/>
    <property type="match status" value="1"/>
</dbReference>
<proteinExistence type="inferred from homology"/>
<feature type="transmembrane region" description="Helical" evidence="7">
    <location>
        <begin position="293"/>
        <end position="314"/>
    </location>
</feature>